<name>C2FWA0_SPHSI</name>
<accession>C2FWA0</accession>
<sequence length="196" mass="20354">MEGYIAEVRNFAGNFAPAGWILCDGRLLSINNYQVLYTVIGTTYGGDGVNTFGVPDLRGRVPIGTGQGPGLTNVVLGQKIGTETVTLLPANLPVHTHTAAVNATNVPFAVKVSAAAATLHAAATGSQLGQPMTDSIPTLGYNAANPDKTMGDSSLNTSGLTVNTAMMGSSLPHENMQPFLTTNYIICAEGIYPSRN</sequence>
<dbReference type="Proteomes" id="UP000006241">
    <property type="component" value="Unassembled WGS sequence"/>
</dbReference>
<comment type="caution">
    <text evidence="2">The sequence shown here is derived from an EMBL/GenBank/DDBJ whole genome shotgun (WGS) entry which is preliminary data.</text>
</comment>
<dbReference type="HOGENOM" id="CLU_087872_1_1_10"/>
<reference evidence="2 3" key="1">
    <citation type="submission" date="2009-01" db="EMBL/GenBank/DDBJ databases">
        <authorList>
            <person name="Qin X."/>
            <person name="Bachman B."/>
            <person name="Battles P."/>
            <person name="Bell A."/>
            <person name="Bess C."/>
            <person name="Bickham C."/>
            <person name="Chaboub L."/>
            <person name="Chen D."/>
            <person name="Coyle M."/>
            <person name="Deiros D.R."/>
            <person name="Dinh H."/>
            <person name="Forbes L."/>
            <person name="Fowler G."/>
            <person name="Francisco L."/>
            <person name="Fu Q."/>
            <person name="Gubbala S."/>
            <person name="Hale W."/>
            <person name="Han Y."/>
            <person name="Hemphill L."/>
            <person name="Highlander S.K."/>
            <person name="Hirani K."/>
            <person name="Hogues M."/>
            <person name="Jackson L."/>
            <person name="Jakkamsetti A."/>
            <person name="Javaid M."/>
            <person name="Jiang H."/>
            <person name="Korchina V."/>
            <person name="Kovar C."/>
            <person name="Lara F."/>
            <person name="Lee S."/>
            <person name="Mata R."/>
            <person name="Mathew T."/>
            <person name="Moen C."/>
            <person name="Morales K."/>
            <person name="Munidasa M."/>
            <person name="Nazareth L."/>
            <person name="Ngo R."/>
            <person name="Nguyen L."/>
            <person name="Okwuonu G."/>
            <person name="Ongeri F."/>
            <person name="Patil S."/>
            <person name="Petrosino J."/>
            <person name="Pham C."/>
            <person name="Pham P."/>
            <person name="Pu L.-L."/>
            <person name="Puazo M."/>
            <person name="Raj R."/>
            <person name="Reid J."/>
            <person name="Rouhana J."/>
            <person name="Saada N."/>
            <person name="Shang Y."/>
            <person name="Simmons D."/>
            <person name="Thornton R."/>
            <person name="Warren J."/>
            <person name="Weissenberger G."/>
            <person name="Zhang J."/>
            <person name="Zhang L."/>
            <person name="Zhou C."/>
            <person name="Zhu D."/>
            <person name="Muzny D."/>
            <person name="Worley K."/>
            <person name="Gibbs R."/>
        </authorList>
    </citation>
    <scope>NUCLEOTIDE SEQUENCE [LARGE SCALE GENOMIC DNA]</scope>
    <source>
        <strain evidence="2 3">ATCC 33300</strain>
    </source>
</reference>
<dbReference type="RefSeq" id="WP_003007727.1">
    <property type="nucleotide sequence ID" value="NZ_GG668631.1"/>
</dbReference>
<evidence type="ECO:0000259" key="1">
    <source>
        <dbReference type="Pfam" id="PF07484"/>
    </source>
</evidence>
<dbReference type="InterPro" id="IPR011083">
    <property type="entry name" value="Phage_tail_collar_dom"/>
</dbReference>
<feature type="domain" description="Phage tail collar" evidence="1">
    <location>
        <begin position="7"/>
        <end position="62"/>
    </location>
</feature>
<dbReference type="InterPro" id="IPR037053">
    <property type="entry name" value="Phage_tail_collar_dom_sf"/>
</dbReference>
<dbReference type="Pfam" id="PF07484">
    <property type="entry name" value="Collar"/>
    <property type="match status" value="1"/>
</dbReference>
<evidence type="ECO:0000313" key="2">
    <source>
        <dbReference type="EMBL" id="EEI92880.1"/>
    </source>
</evidence>
<gene>
    <name evidence="2" type="ORF">HMPREF0765_1606</name>
</gene>
<dbReference type="Gene3D" id="3.90.1340.10">
    <property type="entry name" value="Phage tail collar domain"/>
    <property type="match status" value="1"/>
</dbReference>
<protein>
    <submittedName>
        <fullName evidence="2">Phage Tail Collar Domain protein</fullName>
    </submittedName>
</protein>
<dbReference type="SUPFAM" id="SSF88874">
    <property type="entry name" value="Receptor-binding domain of short tail fibre protein gp12"/>
    <property type="match status" value="1"/>
</dbReference>
<organism evidence="2 3">
    <name type="scientific">Sphingobacterium spiritivorum ATCC 33300</name>
    <dbReference type="NCBI Taxonomy" id="525372"/>
    <lineage>
        <taxon>Bacteria</taxon>
        <taxon>Pseudomonadati</taxon>
        <taxon>Bacteroidota</taxon>
        <taxon>Sphingobacteriia</taxon>
        <taxon>Sphingobacteriales</taxon>
        <taxon>Sphingobacteriaceae</taxon>
        <taxon>Sphingobacterium</taxon>
    </lineage>
</organism>
<dbReference type="EMBL" id="ACHB01000036">
    <property type="protein sequence ID" value="EEI92880.1"/>
    <property type="molecule type" value="Genomic_DNA"/>
</dbReference>
<evidence type="ECO:0000313" key="3">
    <source>
        <dbReference type="Proteomes" id="UP000006241"/>
    </source>
</evidence>
<dbReference type="AlphaFoldDB" id="C2FWA0"/>
<proteinExistence type="predicted"/>